<dbReference type="AlphaFoldDB" id="A0A3N2Q8C9"/>
<feature type="region of interest" description="Disordered" evidence="1">
    <location>
        <begin position="152"/>
        <end position="183"/>
    </location>
</feature>
<dbReference type="RefSeq" id="XP_028470837.1">
    <property type="nucleotide sequence ID" value="XM_028608634.1"/>
</dbReference>
<feature type="region of interest" description="Disordered" evidence="1">
    <location>
        <begin position="1134"/>
        <end position="1181"/>
    </location>
</feature>
<evidence type="ECO:0008006" key="4">
    <source>
        <dbReference type="Google" id="ProtNLM"/>
    </source>
</evidence>
<feature type="compositionally biased region" description="Low complexity" evidence="1">
    <location>
        <begin position="157"/>
        <end position="172"/>
    </location>
</feature>
<evidence type="ECO:0000256" key="1">
    <source>
        <dbReference type="SAM" id="MobiDB-lite"/>
    </source>
</evidence>
<accession>A0A3N2Q8C9</accession>
<feature type="region of interest" description="Disordered" evidence="1">
    <location>
        <begin position="908"/>
        <end position="948"/>
    </location>
</feature>
<proteinExistence type="predicted"/>
<reference evidence="2 3" key="1">
    <citation type="journal article" date="2018" name="Mol. Ecol.">
        <title>The obligate alkalophilic soda-lake fungus Sodiomyces alkalinus has shifted to a protein diet.</title>
        <authorList>
            <person name="Grum-Grzhimaylo A.A."/>
            <person name="Falkoski D.L."/>
            <person name="van den Heuvel J."/>
            <person name="Valero-Jimenez C.A."/>
            <person name="Min B."/>
            <person name="Choi I.G."/>
            <person name="Lipzen A."/>
            <person name="Daum C.G."/>
            <person name="Aanen D.K."/>
            <person name="Tsang A."/>
            <person name="Henrissat B."/>
            <person name="Bilanenko E.N."/>
            <person name="de Vries R.P."/>
            <person name="van Kan J.A.L."/>
            <person name="Grigoriev I.V."/>
            <person name="Debets A.J.M."/>
        </authorList>
    </citation>
    <scope>NUCLEOTIDE SEQUENCE [LARGE SCALE GENOMIC DNA]</scope>
    <source>
        <strain evidence="2 3">F11</strain>
    </source>
</reference>
<feature type="compositionally biased region" description="Polar residues" evidence="1">
    <location>
        <begin position="1165"/>
        <end position="1176"/>
    </location>
</feature>
<dbReference type="GeneID" id="39577112"/>
<feature type="compositionally biased region" description="Basic and acidic residues" evidence="1">
    <location>
        <begin position="576"/>
        <end position="597"/>
    </location>
</feature>
<feature type="compositionally biased region" description="Basic and acidic residues" evidence="1">
    <location>
        <begin position="529"/>
        <end position="539"/>
    </location>
</feature>
<feature type="compositionally biased region" description="Basic and acidic residues" evidence="1">
    <location>
        <begin position="547"/>
        <end position="568"/>
    </location>
</feature>
<feature type="region of interest" description="Disordered" evidence="1">
    <location>
        <begin position="472"/>
        <end position="515"/>
    </location>
</feature>
<dbReference type="STRING" id="1314773.A0A3N2Q8C9"/>
<gene>
    <name evidence="2" type="ORF">SODALDRAFT_28997</name>
</gene>
<sequence length="1220" mass="135460">MLMTGLRAPPRTRMLRGSSSVRHQLLGFPTSALLVQSRHSVQARGFHFDRWSSHLGSECRGDLHRSRPRRLRYKYISSCMTRALSWHQHPTAEDPKAALKKLMARYWDASAPSSTGRYADVDKVKSWSDELSGVRPGRNIEDVERSAINHLFRHNDPSSPSSSSSSSSASAPTPHPYEYDPWQSPLQNIRNLLATQNITEIQSDQPGGQVDSLAIDPITNRRVTLQALAGATSVIEQTKANQVSHSHFSLPDSLRVEPVHSDGPPSAKELQRYSQVKFDDKPWQPLAAEPEPCSVSDLDKYKPVVDETPAAASSFAAPKYDDLAKYKPTDFTHGPNAASASGTETKYDDLPNYEPVMWREPDGLPPLSAEERSKMYTDLGNYGPVQWREPDGLPQPTAEELSKTYDDLHTYGPTTWNEPDGKLPLTTEELSKQYDDLHQYAGPYTFNEPDGKLPPSSEELSKKYTDLHKYGDRFSWNEPDGLPAPTAEERSKKYTDLRRYGPVSWNEPDGKMPLTAEEASKQYADLGKYGKVEWNEPDGKPAPTAEEAGKRYTDLNEYSKVEWNEPDGKPTPTTEEASKRYTDLNEYSKVEWNEPDGKPTPTPEETSKQYTDLDNYGKVEWNEPDGQPGPTRDEVSKRYSDLTKYGKVVWNEPDGMPPPTAEEASKDYTDLHRYGKVQWNEPDGKAAPTPEEASKRYTDLHNYDKFEWNEPEGKPMVWAEESSKKYVDLHRYGPVQWNEPDGKLPIHPKETSKRYADLHRYNQPFQHEPSETAEDLDLLRPSDIRANMAYKTAASSLKSDDSEALEKDMSEYAQTWDNANKAAKTTIQQAKIKASNMDEAGQNGRQLSGNYVRDFPEDFQASWGALVDQNASSGQAANKQTSLEGTDVDIASLDESFPTLDAALDREAASTNNSKLEPALHRVTPANRAQVRLGHGSPPIDPYSKEPQGLELGSMEEECARNAVKGESVNAEGSAPRPDQEPPAEKTRDDGASAGAKQTKKDEEPSQYKILAYDPTLETVVMAETTSTVPDTMAPLSPAEVLQRLSNPVKFFPHLELVGEEGYEMISGSGNVLVLRKVRDGKPSSHIRLEQRQPPTRYHASHVNPIDMMGSRPVTPHSFSASPTGYVSYDADTAGAAADRKPPPPFTSRTETETKTETVADETTGSARKNSDGNTGKSKRRGRKMVLGAIGVGGLSYSVGVLGEYFRTGGAEGSGQPTRV</sequence>
<dbReference type="EMBL" id="ML119051">
    <property type="protein sequence ID" value="ROT43031.1"/>
    <property type="molecule type" value="Genomic_DNA"/>
</dbReference>
<protein>
    <recommendedName>
        <fullName evidence="4">Serine-threonine rich protein</fullName>
    </recommendedName>
</protein>
<feature type="region of interest" description="Disordered" evidence="1">
    <location>
        <begin position="239"/>
        <end position="267"/>
    </location>
</feature>
<keyword evidence="3" id="KW-1185">Reference proteome</keyword>
<dbReference type="Proteomes" id="UP000272025">
    <property type="component" value="Unassembled WGS sequence"/>
</dbReference>
<dbReference type="OrthoDB" id="3946750at2759"/>
<organism evidence="2 3">
    <name type="scientific">Sodiomyces alkalinus (strain CBS 110278 / VKM F-3762 / F11)</name>
    <name type="common">Alkaliphilic filamentous fungus</name>
    <dbReference type="NCBI Taxonomy" id="1314773"/>
    <lineage>
        <taxon>Eukaryota</taxon>
        <taxon>Fungi</taxon>
        <taxon>Dikarya</taxon>
        <taxon>Ascomycota</taxon>
        <taxon>Pezizomycotina</taxon>
        <taxon>Sordariomycetes</taxon>
        <taxon>Hypocreomycetidae</taxon>
        <taxon>Glomerellales</taxon>
        <taxon>Plectosphaerellaceae</taxon>
        <taxon>Sodiomyces</taxon>
    </lineage>
</organism>
<feature type="compositionally biased region" description="Basic and acidic residues" evidence="1">
    <location>
        <begin position="487"/>
        <end position="499"/>
    </location>
</feature>
<feature type="region of interest" description="Disordered" evidence="1">
    <location>
        <begin position="529"/>
        <end position="638"/>
    </location>
</feature>
<evidence type="ECO:0000313" key="2">
    <source>
        <dbReference type="EMBL" id="ROT43031.1"/>
    </source>
</evidence>
<name>A0A3N2Q8C9_SODAK</name>
<feature type="compositionally biased region" description="Basic and acidic residues" evidence="1">
    <location>
        <begin position="978"/>
        <end position="991"/>
    </location>
</feature>
<evidence type="ECO:0000313" key="3">
    <source>
        <dbReference type="Proteomes" id="UP000272025"/>
    </source>
</evidence>
<feature type="region of interest" description="Disordered" evidence="1">
    <location>
        <begin position="962"/>
        <end position="1006"/>
    </location>
</feature>